<feature type="transmembrane region" description="Helical" evidence="2">
    <location>
        <begin position="295"/>
        <end position="313"/>
    </location>
</feature>
<feature type="transmembrane region" description="Helical" evidence="2">
    <location>
        <begin position="333"/>
        <end position="354"/>
    </location>
</feature>
<name>A0A1L9S7P0_9EURO</name>
<keyword evidence="2" id="KW-1133">Transmembrane helix</keyword>
<evidence type="ECO:0000256" key="1">
    <source>
        <dbReference type="SAM" id="MobiDB-lite"/>
    </source>
</evidence>
<evidence type="ECO:0000313" key="3">
    <source>
        <dbReference type="EMBL" id="OJJ43172.1"/>
    </source>
</evidence>
<gene>
    <name evidence="3" type="ORF">ASPZODRAFT_136732</name>
</gene>
<proteinExistence type="predicted"/>
<keyword evidence="4" id="KW-1185">Reference proteome</keyword>
<dbReference type="OrthoDB" id="2603at2759"/>
<accession>A0A1L9S7P0</accession>
<dbReference type="Proteomes" id="UP000184188">
    <property type="component" value="Unassembled WGS sequence"/>
</dbReference>
<dbReference type="RefSeq" id="XP_022577682.1">
    <property type="nucleotide sequence ID" value="XM_022724121.1"/>
</dbReference>
<organism evidence="3 4">
    <name type="scientific">Penicilliopsis zonata CBS 506.65</name>
    <dbReference type="NCBI Taxonomy" id="1073090"/>
    <lineage>
        <taxon>Eukaryota</taxon>
        <taxon>Fungi</taxon>
        <taxon>Dikarya</taxon>
        <taxon>Ascomycota</taxon>
        <taxon>Pezizomycotina</taxon>
        <taxon>Eurotiomycetes</taxon>
        <taxon>Eurotiomycetidae</taxon>
        <taxon>Eurotiales</taxon>
        <taxon>Aspergillaceae</taxon>
        <taxon>Penicilliopsis</taxon>
    </lineage>
</organism>
<feature type="transmembrane region" description="Helical" evidence="2">
    <location>
        <begin position="150"/>
        <end position="173"/>
    </location>
</feature>
<evidence type="ECO:0000313" key="4">
    <source>
        <dbReference type="Proteomes" id="UP000184188"/>
    </source>
</evidence>
<keyword evidence="2" id="KW-0812">Transmembrane</keyword>
<feature type="compositionally biased region" description="Basic and acidic residues" evidence="1">
    <location>
        <begin position="199"/>
        <end position="237"/>
    </location>
</feature>
<dbReference type="EMBL" id="KV878354">
    <property type="protein sequence ID" value="OJJ43172.1"/>
    <property type="molecule type" value="Genomic_DNA"/>
</dbReference>
<dbReference type="VEuPathDB" id="FungiDB:ASPZODRAFT_136732"/>
<feature type="transmembrane region" description="Helical" evidence="2">
    <location>
        <begin position="374"/>
        <end position="393"/>
    </location>
</feature>
<feature type="region of interest" description="Disordered" evidence="1">
    <location>
        <begin position="1"/>
        <end position="20"/>
    </location>
</feature>
<dbReference type="GeneID" id="34610586"/>
<feature type="compositionally biased region" description="Basic residues" evidence="1">
    <location>
        <begin position="238"/>
        <end position="254"/>
    </location>
</feature>
<keyword evidence="2" id="KW-0472">Membrane</keyword>
<feature type="region of interest" description="Disordered" evidence="1">
    <location>
        <begin position="199"/>
        <end position="263"/>
    </location>
</feature>
<sequence length="438" mass="48667">MPRRLQFQSGRDPLHAHTGLNLRPEHVSGPVSFLNPTRARYAAAPEQIVTPKPAQIEHIWRSRDNRKGRHLLQVDYALPRGTEYALPPRTATLHATAQGLLRMATRCPYWDVSYLVATVFTAGSVVWVINAFFAWLPLQDPSTTFPGESLVGGGVTAFIGATIFEVGSLLLLLEAVNENQTGCFGWALETVLRRVEEGGEERPVTELRPSDEECAHHHTDSRSLVGQHKEHDRDNHGGRRRRSGSTKNGKRRKSPMRESLEDVLENGVTTRARDGRAFNWIPSWKEIRSHYMHELGFQASFIQFVGASIFWIAGLTGLPGIINHMDTGVEDALYWTPQIVGGFCFVASGLLFTLETQDEWYRPAPRVLGWHIGAWNFIGGIGFTLCGALGPASAANSGVAYQTSLATFWGSWAFLIGSTIQWYESLQKHPVEAKSTSP</sequence>
<reference evidence="4" key="1">
    <citation type="journal article" date="2017" name="Genome Biol.">
        <title>Comparative genomics reveals high biological diversity and specific adaptations in the industrially and medically important fungal genus Aspergillus.</title>
        <authorList>
            <person name="de Vries R.P."/>
            <person name="Riley R."/>
            <person name="Wiebenga A."/>
            <person name="Aguilar-Osorio G."/>
            <person name="Amillis S."/>
            <person name="Uchima C.A."/>
            <person name="Anderluh G."/>
            <person name="Asadollahi M."/>
            <person name="Askin M."/>
            <person name="Barry K."/>
            <person name="Battaglia E."/>
            <person name="Bayram O."/>
            <person name="Benocci T."/>
            <person name="Braus-Stromeyer S.A."/>
            <person name="Caldana C."/>
            <person name="Canovas D."/>
            <person name="Cerqueira G.C."/>
            <person name="Chen F."/>
            <person name="Chen W."/>
            <person name="Choi C."/>
            <person name="Clum A."/>
            <person name="Dos Santos R.A."/>
            <person name="Damasio A.R."/>
            <person name="Diallinas G."/>
            <person name="Emri T."/>
            <person name="Fekete E."/>
            <person name="Flipphi M."/>
            <person name="Freyberg S."/>
            <person name="Gallo A."/>
            <person name="Gournas C."/>
            <person name="Habgood R."/>
            <person name="Hainaut M."/>
            <person name="Harispe M.L."/>
            <person name="Henrissat B."/>
            <person name="Hilden K.S."/>
            <person name="Hope R."/>
            <person name="Hossain A."/>
            <person name="Karabika E."/>
            <person name="Karaffa L."/>
            <person name="Karanyi Z."/>
            <person name="Krasevec N."/>
            <person name="Kuo A."/>
            <person name="Kusch H."/>
            <person name="LaButti K."/>
            <person name="Lagendijk E.L."/>
            <person name="Lapidus A."/>
            <person name="Levasseur A."/>
            <person name="Lindquist E."/>
            <person name="Lipzen A."/>
            <person name="Logrieco A.F."/>
            <person name="MacCabe A."/>
            <person name="Maekelae M.R."/>
            <person name="Malavazi I."/>
            <person name="Melin P."/>
            <person name="Meyer V."/>
            <person name="Mielnichuk N."/>
            <person name="Miskei M."/>
            <person name="Molnar A.P."/>
            <person name="Mule G."/>
            <person name="Ngan C.Y."/>
            <person name="Orejas M."/>
            <person name="Orosz E."/>
            <person name="Ouedraogo J.P."/>
            <person name="Overkamp K.M."/>
            <person name="Park H.-S."/>
            <person name="Perrone G."/>
            <person name="Piumi F."/>
            <person name="Punt P.J."/>
            <person name="Ram A.F."/>
            <person name="Ramon A."/>
            <person name="Rauscher S."/>
            <person name="Record E."/>
            <person name="Riano-Pachon D.M."/>
            <person name="Robert V."/>
            <person name="Roehrig J."/>
            <person name="Ruller R."/>
            <person name="Salamov A."/>
            <person name="Salih N.S."/>
            <person name="Samson R.A."/>
            <person name="Sandor E."/>
            <person name="Sanguinetti M."/>
            <person name="Schuetze T."/>
            <person name="Sepcic K."/>
            <person name="Shelest E."/>
            <person name="Sherlock G."/>
            <person name="Sophianopoulou V."/>
            <person name="Squina F.M."/>
            <person name="Sun H."/>
            <person name="Susca A."/>
            <person name="Todd R.B."/>
            <person name="Tsang A."/>
            <person name="Unkles S.E."/>
            <person name="van de Wiele N."/>
            <person name="van Rossen-Uffink D."/>
            <person name="Oliveira J.V."/>
            <person name="Vesth T.C."/>
            <person name="Visser J."/>
            <person name="Yu J.-H."/>
            <person name="Zhou M."/>
            <person name="Andersen M.R."/>
            <person name="Archer D.B."/>
            <person name="Baker S.E."/>
            <person name="Benoit I."/>
            <person name="Brakhage A.A."/>
            <person name="Braus G.H."/>
            <person name="Fischer R."/>
            <person name="Frisvad J.C."/>
            <person name="Goldman G.H."/>
            <person name="Houbraken J."/>
            <person name="Oakley B."/>
            <person name="Pocsi I."/>
            <person name="Scazzocchio C."/>
            <person name="Seiboth B."/>
            <person name="vanKuyk P.A."/>
            <person name="Wortman J."/>
            <person name="Dyer P.S."/>
            <person name="Grigoriev I.V."/>
        </authorList>
    </citation>
    <scope>NUCLEOTIDE SEQUENCE [LARGE SCALE GENOMIC DNA]</scope>
    <source>
        <strain evidence="4">CBS 506.65</strain>
    </source>
</reference>
<dbReference type="STRING" id="1073090.A0A1L9S7P0"/>
<evidence type="ECO:0000256" key="2">
    <source>
        <dbReference type="SAM" id="Phobius"/>
    </source>
</evidence>
<feature type="transmembrane region" description="Helical" evidence="2">
    <location>
        <begin position="399"/>
        <end position="420"/>
    </location>
</feature>
<protein>
    <recommendedName>
        <fullName evidence="5">Integral membrane protein</fullName>
    </recommendedName>
</protein>
<dbReference type="AlphaFoldDB" id="A0A1L9S7P0"/>
<evidence type="ECO:0008006" key="5">
    <source>
        <dbReference type="Google" id="ProtNLM"/>
    </source>
</evidence>
<feature type="transmembrane region" description="Helical" evidence="2">
    <location>
        <begin position="112"/>
        <end position="138"/>
    </location>
</feature>